<gene>
    <name evidence="3" type="ORF">SAMN05216410_1607</name>
</gene>
<dbReference type="RefSeq" id="WP_093182210.1">
    <property type="nucleotide sequence ID" value="NZ_FMYH01000002.1"/>
</dbReference>
<accession>A0A1G6KJ08</accession>
<reference evidence="3 4" key="1">
    <citation type="submission" date="2016-09" db="EMBL/GenBank/DDBJ databases">
        <authorList>
            <person name="Capua I."/>
            <person name="De Benedictis P."/>
            <person name="Joannis T."/>
            <person name="Lombin L.H."/>
            <person name="Cattoli G."/>
        </authorList>
    </citation>
    <scope>NUCLEOTIDE SEQUENCE [LARGE SCALE GENOMIC DNA]</scope>
    <source>
        <strain evidence="3 4">ISLP-3</strain>
    </source>
</reference>
<dbReference type="InterPro" id="IPR029063">
    <property type="entry name" value="SAM-dependent_MTases_sf"/>
</dbReference>
<proteinExistence type="predicted"/>
<name>A0A1G6KJ08_9MICO</name>
<dbReference type="Gene3D" id="3.40.50.150">
    <property type="entry name" value="Vaccinia Virus protein VP39"/>
    <property type="match status" value="1"/>
</dbReference>
<evidence type="ECO:0000256" key="1">
    <source>
        <dbReference type="SAM" id="MobiDB-lite"/>
    </source>
</evidence>
<dbReference type="AlphaFoldDB" id="A0A1G6KJ08"/>
<dbReference type="OrthoDB" id="9810570at2"/>
<dbReference type="Pfam" id="PF18096">
    <property type="entry name" value="Thump_like"/>
    <property type="match status" value="1"/>
</dbReference>
<feature type="domain" description="THUMP-like" evidence="2">
    <location>
        <begin position="347"/>
        <end position="416"/>
    </location>
</feature>
<dbReference type="Proteomes" id="UP000199039">
    <property type="component" value="Unassembled WGS sequence"/>
</dbReference>
<dbReference type="EMBL" id="FMYH01000002">
    <property type="protein sequence ID" value="SDC30808.1"/>
    <property type="molecule type" value="Genomic_DNA"/>
</dbReference>
<dbReference type="SUPFAM" id="SSF53335">
    <property type="entry name" value="S-adenosyl-L-methionine-dependent methyltransferases"/>
    <property type="match status" value="1"/>
</dbReference>
<evidence type="ECO:0000313" key="3">
    <source>
        <dbReference type="EMBL" id="SDC30808.1"/>
    </source>
</evidence>
<dbReference type="CDD" id="cd02440">
    <property type="entry name" value="AdoMet_MTases"/>
    <property type="match status" value="1"/>
</dbReference>
<keyword evidence="4" id="KW-1185">Reference proteome</keyword>
<dbReference type="InterPro" id="IPR041497">
    <property type="entry name" value="Thump-like"/>
</dbReference>
<organism evidence="3 4">
    <name type="scientific">Sanguibacter gelidistatuariae</name>
    <dbReference type="NCBI Taxonomy" id="1814289"/>
    <lineage>
        <taxon>Bacteria</taxon>
        <taxon>Bacillati</taxon>
        <taxon>Actinomycetota</taxon>
        <taxon>Actinomycetes</taxon>
        <taxon>Micrococcales</taxon>
        <taxon>Sanguibacteraceae</taxon>
        <taxon>Sanguibacter</taxon>
    </lineage>
</organism>
<sequence length="436" mass="45883">MDPAALAKLLDQDAWALLNALPPYEEKLAMVLSERLRAKGFDPDVVALVLTQSRLRAKAEPKFGPFADGMLFTPAGLEQATRLVVAARHAQRYLAAGIDRVADLTCGIGADSMAFAGVGLRVLATDIDEATAAVATVNLRAFPEAVVRHADGLSLDFEAEGYTSGSGGIYADPARRTSSGKRIFDPKAYAPALDEVWALRSRVPAVGIKVGPGIPHEGLPSDCEAQWVSVDGDVVEAGLWFGPLAPDGHGRTALLLRTHDGQTAGRTFRSDGVDSLPGATGPESVSDTTGLGGYLYEPDGAVIRAGLVADAARALGGRLLDPTIAYITSDLGPEAADGGTPDISLATGYRILDTMPFGLKRLRSYLRERDVGRLTIKKRGTAVTPEQLRGQLGLKGSAEATIVLTRVAGAQHVLIVDPLDRPATDRPTPPPAAEME</sequence>
<evidence type="ECO:0000259" key="2">
    <source>
        <dbReference type="Pfam" id="PF18096"/>
    </source>
</evidence>
<feature type="region of interest" description="Disordered" evidence="1">
    <location>
        <begin position="266"/>
        <end position="285"/>
    </location>
</feature>
<protein>
    <recommendedName>
        <fullName evidence="2">THUMP-like domain-containing protein</fullName>
    </recommendedName>
</protein>
<dbReference type="STRING" id="1814289.SAMN05216410_1607"/>
<evidence type="ECO:0000313" key="4">
    <source>
        <dbReference type="Proteomes" id="UP000199039"/>
    </source>
</evidence>